<dbReference type="PANTHER" id="PTHR43939">
    <property type="entry name" value="COILED-COIL DOMAIN-CONTAINING PROTEIN 158"/>
    <property type="match status" value="1"/>
</dbReference>
<evidence type="ECO:0000256" key="2">
    <source>
        <dbReference type="SAM" id="MobiDB-lite"/>
    </source>
</evidence>
<name>A0AAQ3Q885_9LILI</name>
<feature type="compositionally biased region" description="Polar residues" evidence="2">
    <location>
        <begin position="38"/>
        <end position="54"/>
    </location>
</feature>
<reference evidence="3 4" key="1">
    <citation type="submission" date="2023-10" db="EMBL/GenBank/DDBJ databases">
        <title>Chromosome-scale genome assembly provides insights into flower coloration mechanisms of Canna indica.</title>
        <authorList>
            <person name="Li C."/>
        </authorList>
    </citation>
    <scope>NUCLEOTIDE SEQUENCE [LARGE SCALE GENOMIC DNA]</scope>
    <source>
        <tissue evidence="3">Flower</tissue>
    </source>
</reference>
<keyword evidence="1" id="KW-0175">Coiled coil</keyword>
<keyword evidence="4" id="KW-1185">Reference proteome</keyword>
<feature type="coiled-coil region" evidence="1">
    <location>
        <begin position="375"/>
        <end position="521"/>
    </location>
</feature>
<dbReference type="PANTHER" id="PTHR43939:SF68">
    <property type="entry name" value="CENTROSOMAL PROTEIN OF 290 KDA-LIKE"/>
    <property type="match status" value="1"/>
</dbReference>
<protein>
    <submittedName>
        <fullName evidence="3">Uncharacterized protein</fullName>
    </submittedName>
</protein>
<feature type="coiled-coil region" evidence="1">
    <location>
        <begin position="606"/>
        <end position="682"/>
    </location>
</feature>
<feature type="coiled-coil region" evidence="1">
    <location>
        <begin position="769"/>
        <end position="883"/>
    </location>
</feature>
<proteinExistence type="predicted"/>
<accession>A0AAQ3Q885</accession>
<feature type="coiled-coil region" evidence="1">
    <location>
        <begin position="1211"/>
        <end position="1238"/>
    </location>
</feature>
<dbReference type="Proteomes" id="UP001327560">
    <property type="component" value="Chromosome 3"/>
</dbReference>
<gene>
    <name evidence="3" type="ORF">Cni_G10050</name>
</gene>
<dbReference type="Gene3D" id="1.10.287.1490">
    <property type="match status" value="1"/>
</dbReference>
<feature type="coiled-coil region" evidence="1">
    <location>
        <begin position="1287"/>
        <end position="1387"/>
    </location>
</feature>
<organism evidence="3 4">
    <name type="scientific">Canna indica</name>
    <name type="common">Indian-shot</name>
    <dbReference type="NCBI Taxonomy" id="4628"/>
    <lineage>
        <taxon>Eukaryota</taxon>
        <taxon>Viridiplantae</taxon>
        <taxon>Streptophyta</taxon>
        <taxon>Embryophyta</taxon>
        <taxon>Tracheophyta</taxon>
        <taxon>Spermatophyta</taxon>
        <taxon>Magnoliopsida</taxon>
        <taxon>Liliopsida</taxon>
        <taxon>Zingiberales</taxon>
        <taxon>Cannaceae</taxon>
        <taxon>Canna</taxon>
    </lineage>
</organism>
<evidence type="ECO:0000313" key="3">
    <source>
        <dbReference type="EMBL" id="WOL01334.1"/>
    </source>
</evidence>
<dbReference type="EMBL" id="CP136892">
    <property type="protein sequence ID" value="WOL01334.1"/>
    <property type="molecule type" value="Genomic_DNA"/>
</dbReference>
<feature type="coiled-coil region" evidence="1">
    <location>
        <begin position="1456"/>
        <end position="1504"/>
    </location>
</feature>
<feature type="compositionally biased region" description="Basic and acidic residues" evidence="2">
    <location>
        <begin position="1"/>
        <end position="30"/>
    </location>
</feature>
<feature type="region of interest" description="Disordered" evidence="2">
    <location>
        <begin position="1"/>
        <end position="101"/>
    </location>
</feature>
<sequence length="1717" mass="192939">MPHHSDSESSPKSLSRSDGEEEKSTTRPEGSHPYTDPESPSNAQQSSDESNSSDGVLVELPGNPDQDSRRRRGDPDSGILVNIDGSMQEPVDESGREDAFEDASDQLAVVATPRSAGLEESIAVIEIGESSSGGLVDNDLGRVQARLEDVIAECRKYKEEREIFGKEVVSLRQNLEYIVNQHYLVATNKLGSSGGEDSAVLSLTPLHAMLNDCSKLLIDLKTTLDERINSESTVKELHAALNSKDHEIDDLNFKALDSSLTHDVVVAYLGSLHEIRSESKEDPNNAVIKRLLESLASVVGQEHVSAEQSPDDDISLVEKKTLFLIEKHHRFVSETHKLQQFLSEVESAPADLKDYELDTTFSVVRQELFESRRKETCLQQKVGILEEENRKLTEKVESMRESLKAASVETNKTKAELEQSENRLAAAKEKLSIAVTKGKSLVQHRDSLKQSLAEKASDLEKCMQDLQQKTETLQAYEANLEELKHLLSEKTSEHEKCLEELQRTANDLEIAKASVEDLNATYNLVTSLQDSLLQRDNYFREIDQVMSEIGTPEEVLSLEIIDRIRWFVNQKNVADMILLENRKIRDAMSSIELPENVLPRELDYQVNWLVDELNNAKDNIVKLQDEIQAAQVAVASTQSEMSDLQKEIDSTESSLMEEKLAKEVLHNEIEDLKCKYEETVQNLSVLSSDKAELMKALFELSESTFDDQLSVDTSTIIEKCTIKIKERRKPSLTEIEHFERMQKVLYLTNQELKLCEKILEDEAVDGSTMARLSDELGKLSNEVDLLKNEKESMQKELERSEDKCSLLREKLSMAVKKGKGLVQERENFKISLEEKVSEINNLKQDLELKDSTIKEYGEQIKYLSDKTEQIDKLEADIVALKNETYQSQQSLHDTRAILENFVTSLEKISLPTIHVSKDPLEKVNLIGEHLHELEVAKTSTLQELDKVKEEASLQYARLADASATIKSLEDELSKASKHISHFVEEKSAIQLDKVSIEQELEKLKEENSSLSSKFTEAHDTIKSLEDALLTAEKDIAQMNVDREHLEAKNKEEIVELNAKLAKCREELATTHGTMENYSAEINTLQMLINDESLFSMITEQFSKKVKDLKKLNDLIQNIHNHFDSKGLHIHSSMEHGFAIGGLSSLQKIEEIAADNKEVPSLSRITGGLCSRSEFLINNFEVFCKGLDAYIEVAMQALQATMDKLVNVLEHCESLKLDMHKLEAHNETQQEKLVSLQKEMGKVFAACLDATQELIEFSDSKDSSSTLEKEVCSGGMEEVDIGRYGKVAESLLTAAKRIKNQYKQLANAEKLWLATTDDLKNKLTEAELIAETADQEQMLKQDRVSMLERDLEALKELSSEMKIKLESYQVKENMLKDKEEEILSMQNVLGRGISSQGLSESQMNSLMDKVNKLDIPIHETGGQATEVCFSNPIEKLFYVVDKVVDMQQNINILTGEKKDIQLTLESHVREIESLRKAVGTININCEELELKNNELLEMTSGLERVIKNFGGYDALHDQKPLSAKMLLAVLDRLTTASSMEYEKLKSRAQELGSKLQSKDNLIEELSEKVKTLEDSIHARSLHEEITKERAAFEATTTAVGSEISEIEDAGPLGKNAGSSISTAAQLRTMRKGSNDHLILNVDPESDRLITTQESDAKGHVFKSLNTTGLIPKQGKSIADRIDGIWVSGGQILMRRPGARLGLLAYVFLLHLWLLGTII</sequence>
<evidence type="ECO:0000313" key="4">
    <source>
        <dbReference type="Proteomes" id="UP001327560"/>
    </source>
</evidence>
<feature type="coiled-coil region" evidence="1">
    <location>
        <begin position="930"/>
        <end position="1066"/>
    </location>
</feature>
<evidence type="ECO:0000256" key="1">
    <source>
        <dbReference type="SAM" id="Coils"/>
    </source>
</evidence>
<dbReference type="SUPFAM" id="SSF57997">
    <property type="entry name" value="Tropomyosin"/>
    <property type="match status" value="1"/>
</dbReference>
<feature type="coiled-coil region" evidence="1">
    <location>
        <begin position="1540"/>
        <end position="1574"/>
    </location>
</feature>